<dbReference type="InterPro" id="IPR027417">
    <property type="entry name" value="P-loop_NTPase"/>
</dbReference>
<dbReference type="PROSITE" id="PS50880">
    <property type="entry name" value="TOPRIM"/>
    <property type="match status" value="1"/>
</dbReference>
<dbReference type="GO" id="GO:0006265">
    <property type="term" value="P:DNA topological change"/>
    <property type="evidence" value="ECO:0007669"/>
    <property type="project" value="InterPro"/>
</dbReference>
<dbReference type="Pfam" id="PF01751">
    <property type="entry name" value="Toprim"/>
    <property type="match status" value="1"/>
</dbReference>
<dbReference type="Pfam" id="PF13087">
    <property type="entry name" value="AAA_12"/>
    <property type="match status" value="1"/>
</dbReference>
<dbReference type="InterPro" id="IPR013824">
    <property type="entry name" value="Topo_IA_cen_sub1"/>
</dbReference>
<evidence type="ECO:0000256" key="3">
    <source>
        <dbReference type="ARBA" id="ARBA00031985"/>
    </source>
</evidence>
<evidence type="ECO:0000256" key="4">
    <source>
        <dbReference type="ARBA" id="ARBA00032235"/>
    </source>
</evidence>
<dbReference type="SMART" id="SM00493">
    <property type="entry name" value="TOPRIM"/>
    <property type="match status" value="1"/>
</dbReference>
<feature type="domain" description="Toprim" evidence="6">
    <location>
        <begin position="972"/>
        <end position="1087"/>
    </location>
</feature>
<dbReference type="CDD" id="cd18808">
    <property type="entry name" value="SF1_C_Upf1"/>
    <property type="match status" value="1"/>
</dbReference>
<organism evidence="8 9">
    <name type="scientific">Thiopseudomonas alkaliphila</name>
    <dbReference type="NCBI Taxonomy" id="1697053"/>
    <lineage>
        <taxon>Bacteria</taxon>
        <taxon>Pseudomonadati</taxon>
        <taxon>Pseudomonadota</taxon>
        <taxon>Gammaproteobacteria</taxon>
        <taxon>Pseudomonadales</taxon>
        <taxon>Pseudomonadaceae</taxon>
        <taxon>Thiopseudomonas</taxon>
    </lineage>
</organism>
<evidence type="ECO:0000313" key="9">
    <source>
        <dbReference type="Proteomes" id="UP000063953"/>
    </source>
</evidence>
<dbReference type="Pfam" id="PF01131">
    <property type="entry name" value="Topoisom_bac"/>
    <property type="match status" value="1"/>
</dbReference>
<dbReference type="Gene3D" id="1.10.290.10">
    <property type="entry name" value="Topoisomerase I, domain 4"/>
    <property type="match status" value="1"/>
</dbReference>
<dbReference type="InterPro" id="IPR000380">
    <property type="entry name" value="Topo_IA"/>
</dbReference>
<dbReference type="InterPro" id="IPR023405">
    <property type="entry name" value="Topo_IA_core_domain"/>
</dbReference>
<reference evidence="8 9" key="1">
    <citation type="journal article" date="2015" name="Genome Announc.">
        <title>Genome Sequences of Oblitimonas alkaliphila gen. nov. sp. nov. (Proposed), a Novel Bacterium of the Pseudomonadaceae Family.</title>
        <authorList>
            <person name="Lauer A.C."/>
            <person name="Nicholson A.C."/>
            <person name="Humrighouse B.W."/>
            <person name="Emery B."/>
            <person name="Drobish A."/>
            <person name="Juieng P."/>
            <person name="Loparev V."/>
            <person name="McQuiston J.R."/>
        </authorList>
    </citation>
    <scope>NUCLEOTIDE SEQUENCE [LARGE SCALE GENOMIC DNA]</scope>
    <source>
        <strain evidence="8 9">E5571</strain>
    </source>
</reference>
<accession>A0A0K1XGM8</accession>
<dbReference type="InterPro" id="IPR013497">
    <property type="entry name" value="Topo_IA_cen"/>
</dbReference>
<dbReference type="PATRIC" id="fig|1698449.3.peg.2132"/>
<dbReference type="InterPro" id="IPR041679">
    <property type="entry name" value="DNA2/NAM7-like_C"/>
</dbReference>
<dbReference type="SUPFAM" id="SSF56712">
    <property type="entry name" value="Prokaryotic type I DNA topoisomerase"/>
    <property type="match status" value="1"/>
</dbReference>
<dbReference type="PANTHER" id="PTHR42785:SF1">
    <property type="entry name" value="DNA TOPOISOMERASE"/>
    <property type="match status" value="1"/>
</dbReference>
<dbReference type="Gene3D" id="3.40.50.140">
    <property type="match status" value="1"/>
</dbReference>
<protein>
    <recommendedName>
        <fullName evidence="5">Omega-protein</fullName>
    </recommendedName>
    <alternativeName>
        <fullName evidence="4">Relaxing enzyme</fullName>
    </alternativeName>
    <alternativeName>
        <fullName evidence="2">Swivelase</fullName>
    </alternativeName>
    <alternativeName>
        <fullName evidence="3">Untwisting enzyme</fullName>
    </alternativeName>
</protein>
<dbReference type="InterPro" id="IPR013825">
    <property type="entry name" value="Topo_IA_cen_sub2"/>
</dbReference>
<gene>
    <name evidence="8" type="ORF">AKN88_10590</name>
</gene>
<dbReference type="GO" id="GO:0003677">
    <property type="term" value="F:DNA binding"/>
    <property type="evidence" value="ECO:0007669"/>
    <property type="project" value="InterPro"/>
</dbReference>
<dbReference type="Gene3D" id="3.40.50.300">
    <property type="entry name" value="P-loop containing nucleotide triphosphate hydrolases"/>
    <property type="match status" value="2"/>
</dbReference>
<dbReference type="PANTHER" id="PTHR42785">
    <property type="entry name" value="DNA TOPOISOMERASE, TYPE IA, CORE"/>
    <property type="match status" value="1"/>
</dbReference>
<evidence type="ECO:0000256" key="5">
    <source>
        <dbReference type="ARBA" id="ARBA00032877"/>
    </source>
</evidence>
<feature type="domain" description="Topo IA-type catalytic" evidence="7">
    <location>
        <begin position="1103"/>
        <end position="1264"/>
    </location>
</feature>
<dbReference type="RefSeq" id="WP_053101627.1">
    <property type="nucleotide sequence ID" value="NZ_CP012365.1"/>
</dbReference>
<keyword evidence="1" id="KW-0413">Isomerase</keyword>
<dbReference type="PROSITE" id="PS52039">
    <property type="entry name" value="TOPO_IA_2"/>
    <property type="match status" value="1"/>
</dbReference>
<evidence type="ECO:0000259" key="6">
    <source>
        <dbReference type="PROSITE" id="PS50880"/>
    </source>
</evidence>
<evidence type="ECO:0000259" key="7">
    <source>
        <dbReference type="PROSITE" id="PS52039"/>
    </source>
</evidence>
<proteinExistence type="predicted"/>
<evidence type="ECO:0000256" key="2">
    <source>
        <dbReference type="ARBA" id="ARBA00030003"/>
    </source>
</evidence>
<dbReference type="AlphaFoldDB" id="A0A0K1XGM8"/>
<sequence>MLDVFYKQINFDSMSKLYSSKRIVLPFPEDIESWDVSLTREVVTSSQGEYKANDKYYLLLEFVKRGAKTGYVLLAIPVIVDVPNKEQGHIIYLQPNISESIVLNAEYYLGEHNQQPPSILLNDSALSLDKLSYSLCVGTASTWFESARKFLYNSCAVASLKSLLEKVQTQLKGQEIRPQLSLVNKPSNGAKQHLLKLYEGLLADGVAAYKDTVLPRLLSAYTDNITAVDNTAQDVYRDYLRLARDQYDPTMPYLLGHMDTQKDNAQSNSLADNRELFPLDNTQRHASLAAAYLDTIYADNKEYGRVLAVNGPPGSGKTSMLKAVVAHYVVKAALLKEPCPIIVASGATNQAVKNVTSAFPDVVQDNDDECLLHIQRWIPHCPTYGSFYASKDAIAKLNDKERLVTPILVSVGVDQPYNFGWQGPGEELNDLHSNDVLADYYVQKAQLFFRQKKLPIPSSVSEVVDSLHKMLCAVYADMANAVSVAREQLFNEHADFNKIFPVFLEEEHLSAFITTKQDLISLYQNDDTGIYEKVCRERIRDEKIEPKNYRTILRETALNILIEQCVDLEYRTQLFHLAARYWEGQFIINQAAELHFSRTEENIIAGLRRVCMITPVIISTVNLLPSLLKINSYPPGAVQRSFAYGAIDLLITDESGQATIMGALPLAGLTKRLMSVGDVLQLAPVIDTRTEVSAFDEYLIWLSSGYSVEKIAHIFKRKLAVSEGSFLHVVLAASSLNYQGKGYMLRGHYRCYQSIIEYCNRLVYDNKLFYIPPLNKNQKDEGLPAMAYVESTGLSSAGHGNTSKQNIEEAKMIAQLVVERYQAWKNILGGEESKLRLQDMVAIITPFNKQPEVILKALLEENKAHHTLIPEDEIRNTVINTIHTLQGAEKDIVIYSGVQSYEDGKSLFFEAQPYLLNVAISRAKKSFIAFLCPHLYCLNDESIINDKNYYSSNSVHYLGWYIANFGVRLFPNYLFIVEAPGKLKALRGILKSDYILYATAGLITDTTFEKDSQEVAGKQLRVKYDLLDNGEQALAFILAEGRRVNKIYLATDDDTVGEAIAWHLFQLTKQRAPELVNKFQRVALRAITKDAVDKAIANARTIDTAKVSAEVARAIIDRWLGQRMTHLLRSKLQDERLAGGRKNMGRVRAAILDLLVREEKQLRQRKLSTLNIKLTVNGREIKGVMSNVPEKYIKKIKGKLDKDARVSFVGRSNKYRLVDVENNEVTVDPFNRSTLEIIRLAWQLHGMTPDVTMKILQRLYEGDI</sequence>
<dbReference type="EMBL" id="CP012365">
    <property type="protein sequence ID" value="AKX60328.1"/>
    <property type="molecule type" value="Genomic_DNA"/>
</dbReference>
<dbReference type="Gene3D" id="2.70.20.10">
    <property type="entry name" value="Topoisomerase I, domain 3"/>
    <property type="match status" value="1"/>
</dbReference>
<dbReference type="InterPro" id="IPR047187">
    <property type="entry name" value="SF1_C_Upf1"/>
</dbReference>
<dbReference type="Proteomes" id="UP000063953">
    <property type="component" value="Chromosome"/>
</dbReference>
<dbReference type="InterPro" id="IPR006171">
    <property type="entry name" value="TOPRIM_dom"/>
</dbReference>
<dbReference type="SUPFAM" id="SSF52540">
    <property type="entry name" value="P-loop containing nucleoside triphosphate hydrolases"/>
    <property type="match status" value="1"/>
</dbReference>
<name>A0A0K1XGM8_9GAMM</name>
<dbReference type="SMART" id="SM00436">
    <property type="entry name" value="TOP1Bc"/>
    <property type="match status" value="1"/>
</dbReference>
<dbReference type="InterPro" id="IPR003601">
    <property type="entry name" value="Topo_IA_2"/>
</dbReference>
<evidence type="ECO:0000256" key="1">
    <source>
        <dbReference type="ARBA" id="ARBA00023235"/>
    </source>
</evidence>
<dbReference type="Gene3D" id="1.10.460.10">
    <property type="entry name" value="Topoisomerase I, domain 2"/>
    <property type="match status" value="1"/>
</dbReference>
<keyword evidence="9" id="KW-1185">Reference proteome</keyword>
<dbReference type="InterPro" id="IPR013826">
    <property type="entry name" value="Topo_IA_cen_sub3"/>
</dbReference>
<evidence type="ECO:0000313" key="8">
    <source>
        <dbReference type="EMBL" id="AKX60328.1"/>
    </source>
</evidence>
<dbReference type="GO" id="GO:0003917">
    <property type="term" value="F:DNA topoisomerase type I (single strand cut, ATP-independent) activity"/>
    <property type="evidence" value="ECO:0007669"/>
    <property type="project" value="InterPro"/>
</dbReference>